<dbReference type="CDD" id="cd00771">
    <property type="entry name" value="ThrRS_core"/>
    <property type="match status" value="1"/>
</dbReference>
<dbReference type="GO" id="GO:0006435">
    <property type="term" value="P:threonyl-tRNA aminoacylation"/>
    <property type="evidence" value="ECO:0007669"/>
    <property type="project" value="InterPro"/>
</dbReference>
<dbReference type="EC" id="6.1.1.3" evidence="4"/>
<dbReference type="InterPro" id="IPR011050">
    <property type="entry name" value="Pectin_lyase_fold/virulence"/>
</dbReference>
<dbReference type="Gene3D" id="2.160.20.10">
    <property type="entry name" value="Single-stranded right-handed beta-helix, Pectin lyase-like"/>
    <property type="match status" value="1"/>
</dbReference>
<dbReference type="PROSITE" id="PS00502">
    <property type="entry name" value="POLYGALACTURONASE"/>
    <property type="match status" value="1"/>
</dbReference>
<comment type="catalytic activity">
    <reaction evidence="16">
        <text>tRNA(Thr) + L-threonine + ATP = L-threonyl-tRNA(Thr) + AMP + diphosphate + H(+)</text>
        <dbReference type="Rhea" id="RHEA:24624"/>
        <dbReference type="Rhea" id="RHEA-COMP:9670"/>
        <dbReference type="Rhea" id="RHEA-COMP:9704"/>
        <dbReference type="ChEBI" id="CHEBI:15378"/>
        <dbReference type="ChEBI" id="CHEBI:30616"/>
        <dbReference type="ChEBI" id="CHEBI:33019"/>
        <dbReference type="ChEBI" id="CHEBI:57926"/>
        <dbReference type="ChEBI" id="CHEBI:78442"/>
        <dbReference type="ChEBI" id="CHEBI:78534"/>
        <dbReference type="ChEBI" id="CHEBI:456215"/>
        <dbReference type="EC" id="6.1.1.3"/>
    </reaction>
</comment>
<feature type="active site" evidence="17">
    <location>
        <position position="70"/>
    </location>
</feature>
<dbReference type="InterPro" id="IPR006626">
    <property type="entry name" value="PbH1"/>
</dbReference>
<dbReference type="InterPro" id="IPR012947">
    <property type="entry name" value="tRNA_SAD"/>
</dbReference>
<evidence type="ECO:0000256" key="9">
    <source>
        <dbReference type="ARBA" id="ARBA00022801"/>
    </source>
</evidence>
<dbReference type="SUPFAM" id="SSF55681">
    <property type="entry name" value="Class II aaRS and biotin synthetases"/>
    <property type="match status" value="1"/>
</dbReference>
<dbReference type="InterPro" id="IPR000743">
    <property type="entry name" value="Glyco_hydro_28"/>
</dbReference>
<dbReference type="AlphaFoldDB" id="A0A978VK30"/>
<dbReference type="EMBL" id="JAEACU010000004">
    <property type="protein sequence ID" value="KAH7533449.1"/>
    <property type="molecule type" value="Genomic_DNA"/>
</dbReference>
<keyword evidence="12" id="KW-0648">Protein biosynthesis</keyword>
<dbReference type="PRINTS" id="PR01047">
    <property type="entry name" value="TRNASYNTHTHR"/>
</dbReference>
<keyword evidence="7" id="KW-0479">Metal-binding</keyword>
<dbReference type="GO" id="GO:0004650">
    <property type="term" value="F:polygalacturonase activity"/>
    <property type="evidence" value="ECO:0007669"/>
    <property type="project" value="InterPro"/>
</dbReference>
<dbReference type="Gene3D" id="3.30.930.10">
    <property type="entry name" value="Bira Bifunctional Protein, Domain 2"/>
    <property type="match status" value="1"/>
</dbReference>
<dbReference type="InterPro" id="IPR033728">
    <property type="entry name" value="ThrRS_core"/>
</dbReference>
<evidence type="ECO:0000256" key="8">
    <source>
        <dbReference type="ARBA" id="ARBA00022741"/>
    </source>
</evidence>
<keyword evidence="11" id="KW-0067">ATP-binding</keyword>
<comment type="similarity">
    <text evidence="3 18">Belongs to the glycosyl hydrolase 28 family.</text>
</comment>
<evidence type="ECO:0000256" key="5">
    <source>
        <dbReference type="ARBA" id="ARBA00022512"/>
    </source>
</evidence>
<dbReference type="SMART" id="SM00863">
    <property type="entry name" value="tRNA_SAD"/>
    <property type="match status" value="1"/>
</dbReference>
<evidence type="ECO:0000256" key="4">
    <source>
        <dbReference type="ARBA" id="ARBA00013163"/>
    </source>
</evidence>
<dbReference type="SUPFAM" id="SSF55186">
    <property type="entry name" value="ThrRS/AlaRS common domain"/>
    <property type="match status" value="1"/>
</dbReference>
<evidence type="ECO:0000313" key="21">
    <source>
        <dbReference type="Proteomes" id="UP000813462"/>
    </source>
</evidence>
<dbReference type="FunFam" id="3.30.54.20:FF:000002">
    <property type="entry name" value="Threonine--tRNA ligase"/>
    <property type="match status" value="1"/>
</dbReference>
<evidence type="ECO:0000256" key="17">
    <source>
        <dbReference type="PROSITE-ProRule" id="PRU10052"/>
    </source>
</evidence>
<dbReference type="GO" id="GO:0005975">
    <property type="term" value="P:carbohydrate metabolic process"/>
    <property type="evidence" value="ECO:0007669"/>
    <property type="project" value="InterPro"/>
</dbReference>
<keyword evidence="6" id="KW-0436">Ligase</keyword>
<dbReference type="FunFam" id="3.30.930.10:FF:000002">
    <property type="entry name" value="Threonine--tRNA ligase"/>
    <property type="match status" value="1"/>
</dbReference>
<evidence type="ECO:0000259" key="19">
    <source>
        <dbReference type="PROSITE" id="PS50862"/>
    </source>
</evidence>
<dbReference type="Pfam" id="PF00295">
    <property type="entry name" value="Glyco_hydro_28"/>
    <property type="match status" value="1"/>
</dbReference>
<name>A0A978VK30_ZIZJJ</name>
<dbReference type="PANTHER" id="PTHR11451">
    <property type="entry name" value="THREONINE-TRNA LIGASE"/>
    <property type="match status" value="1"/>
</dbReference>
<evidence type="ECO:0000256" key="16">
    <source>
        <dbReference type="ARBA" id="ARBA00049515"/>
    </source>
</evidence>
<evidence type="ECO:0000256" key="15">
    <source>
        <dbReference type="ARBA" id="ARBA00031900"/>
    </source>
</evidence>
<evidence type="ECO:0000313" key="20">
    <source>
        <dbReference type="EMBL" id="KAH7533449.1"/>
    </source>
</evidence>
<keyword evidence="8" id="KW-0547">Nucleotide-binding</keyword>
<comment type="caution">
    <text evidence="20">The sequence shown here is derived from an EMBL/GenBank/DDBJ whole genome shotgun (WGS) entry which is preliminary data.</text>
</comment>
<keyword evidence="5" id="KW-0134">Cell wall</keyword>
<dbReference type="SMART" id="SM00710">
    <property type="entry name" value="PbH1"/>
    <property type="match status" value="4"/>
</dbReference>
<gene>
    <name evidence="20" type="ORF">FEM48_Zijuj04G0131700</name>
</gene>
<evidence type="ECO:0000256" key="18">
    <source>
        <dbReference type="RuleBase" id="RU361169"/>
    </source>
</evidence>
<dbReference type="PROSITE" id="PS50862">
    <property type="entry name" value="AA_TRNA_LIGASE_II"/>
    <property type="match status" value="1"/>
</dbReference>
<evidence type="ECO:0000256" key="13">
    <source>
        <dbReference type="ARBA" id="ARBA00023146"/>
    </source>
</evidence>
<protein>
    <recommendedName>
        <fullName evidence="4">threonine--tRNA ligase</fullName>
        <ecNumber evidence="4">6.1.1.3</ecNumber>
    </recommendedName>
    <alternativeName>
        <fullName evidence="15">Threonyl-tRNA synthetase</fullName>
    </alternativeName>
</protein>
<dbReference type="GO" id="GO:0046872">
    <property type="term" value="F:metal ion binding"/>
    <property type="evidence" value="ECO:0007669"/>
    <property type="project" value="UniProtKB-KW"/>
</dbReference>
<evidence type="ECO:0000256" key="3">
    <source>
        <dbReference type="ARBA" id="ARBA00008834"/>
    </source>
</evidence>
<dbReference type="InterPro" id="IPR006195">
    <property type="entry name" value="aa-tRNA-synth_II"/>
</dbReference>
<evidence type="ECO:0000256" key="1">
    <source>
        <dbReference type="ARBA" id="ARBA00004191"/>
    </source>
</evidence>
<dbReference type="Proteomes" id="UP000813462">
    <property type="component" value="Unassembled WGS sequence"/>
</dbReference>
<dbReference type="GO" id="GO:0004829">
    <property type="term" value="F:threonine-tRNA ligase activity"/>
    <property type="evidence" value="ECO:0007669"/>
    <property type="project" value="UniProtKB-EC"/>
</dbReference>
<comment type="subcellular location">
    <subcellularLocation>
        <location evidence="1">Secreted</location>
        <location evidence="1">Cell wall</location>
    </subcellularLocation>
</comment>
<comment type="similarity">
    <text evidence="2">Belongs to the class-II aminoacyl-tRNA synthetase family.</text>
</comment>
<sequence length="741" mass="83572">MNVLGCTNVTFDHVTITAPENSLNTDGIHIGRSTGINITNTNIKTGDDCISLGDGSKQITVVKTTCGPGHGISVGSLGKYPNEEPVEGVFIRNCTLTNTQNGVRIKTWPDSHFGTASDMHFKDIIMNNVGNPILIDQEYCPWNRCKLSVPSKVKLSKVSFKNIRGTSSTPVAVKLVCSGGPGGVPCQNIEIGDVNLAYTGPLGPVTSLTLNETQMFILQRMANSYSLFTSSAFLSTPLLKTSSLPSHFYSNLSRFVSPTPFNALFNNNRNGFSTSLAVATDSSSQIAVSTQNEKLNQTQNDKTDDFRKVVLPTNDSSDKLLRIRHSCAHVMAMAVQKIFPDAKVTIGPWIENGFYYDFDMGPLTDRDLKKIKKEMDRIIGRNLPLVREEVTRDEAQRRIMALNEPYKLEILDSIKEDPITIYHIGDEWWDLCAGPHVESTGKINRRAVELESVAGAYWRGDEKNQMLQRIYGTAWENEEQLKAYLHFKEEAKRRDHRRLGQDLDLFSIQNEAGGGLVFWHPKGAIVRHMIEDLWKKIHIERGYDMLYTPHVAKADLWQISGHLDFYKENMYDQMSIEDELYQLRPMNCPYHILIYKRKLHSYHDFPIRVAELGTVYRYELSGSLHGLFRVRGFTQDDAHIFCLSDQIKDEIRGVLDLTEEMLLQFGFSKYEVNLSTRPEKAVGGDDIWEKATSALKEALDDKGWSYQIDEGGGAFYGPKIDLKIEDALGRKWQCSTIQAIP</sequence>
<dbReference type="InterPro" id="IPR018163">
    <property type="entry name" value="Thr/Ala-tRNA-synth_IIc_edit"/>
</dbReference>
<reference evidence="20" key="1">
    <citation type="journal article" date="2021" name="Front. Plant Sci.">
        <title>Chromosome-Scale Genome Assembly for Chinese Sour Jujube and Insights Into Its Genome Evolution and Domestication Signature.</title>
        <authorList>
            <person name="Shen L.-Y."/>
            <person name="Luo H."/>
            <person name="Wang X.-L."/>
            <person name="Wang X.-M."/>
            <person name="Qiu X.-J."/>
            <person name="Liu H."/>
            <person name="Zhou S.-S."/>
            <person name="Jia K.-H."/>
            <person name="Nie S."/>
            <person name="Bao Y.-T."/>
            <person name="Zhang R.-G."/>
            <person name="Yun Q.-Z."/>
            <person name="Chai Y.-H."/>
            <person name="Lu J.-Y."/>
            <person name="Li Y."/>
            <person name="Zhao S.-W."/>
            <person name="Mao J.-F."/>
            <person name="Jia S.-G."/>
            <person name="Mao Y.-M."/>
        </authorList>
    </citation>
    <scope>NUCLEOTIDE SEQUENCE</scope>
    <source>
        <strain evidence="20">AT0</strain>
        <tissue evidence="20">Leaf</tissue>
    </source>
</reference>
<feature type="domain" description="Aminoacyl-transfer RNA synthetases class-II family profile" evidence="19">
    <location>
        <begin position="495"/>
        <end position="736"/>
    </location>
</feature>
<evidence type="ECO:0000256" key="14">
    <source>
        <dbReference type="ARBA" id="ARBA00023295"/>
    </source>
</evidence>
<proteinExistence type="inferred from homology"/>
<dbReference type="GO" id="GO:0009570">
    <property type="term" value="C:chloroplast stroma"/>
    <property type="evidence" value="ECO:0007669"/>
    <property type="project" value="TreeGrafter"/>
</dbReference>
<dbReference type="PANTHER" id="PTHR11451:SF44">
    <property type="entry name" value="THREONINE--TRNA LIGASE, CHLOROPLASTIC_MITOCHONDRIAL 2"/>
    <property type="match status" value="1"/>
</dbReference>
<keyword evidence="9 18" id="KW-0378">Hydrolase</keyword>
<dbReference type="SUPFAM" id="SSF51126">
    <property type="entry name" value="Pectin lyase-like"/>
    <property type="match status" value="1"/>
</dbReference>
<evidence type="ECO:0000256" key="12">
    <source>
        <dbReference type="ARBA" id="ARBA00022917"/>
    </source>
</evidence>
<keyword evidence="5" id="KW-0964">Secreted</keyword>
<dbReference type="Gene3D" id="3.30.54.20">
    <property type="match status" value="1"/>
</dbReference>
<keyword evidence="14 18" id="KW-0326">Glycosidase</keyword>
<dbReference type="InterPro" id="IPR012334">
    <property type="entry name" value="Pectin_lyas_fold"/>
</dbReference>
<keyword evidence="13" id="KW-0030">Aminoacyl-tRNA synthetase</keyword>
<evidence type="ECO:0000256" key="6">
    <source>
        <dbReference type="ARBA" id="ARBA00022598"/>
    </source>
</evidence>
<keyword evidence="10" id="KW-0862">Zinc</keyword>
<dbReference type="GO" id="GO:0005524">
    <property type="term" value="F:ATP binding"/>
    <property type="evidence" value="ECO:0007669"/>
    <property type="project" value="UniProtKB-KW"/>
</dbReference>
<accession>A0A978VK30</accession>
<organism evidence="20 21">
    <name type="scientific">Ziziphus jujuba var. spinosa</name>
    <dbReference type="NCBI Taxonomy" id="714518"/>
    <lineage>
        <taxon>Eukaryota</taxon>
        <taxon>Viridiplantae</taxon>
        <taxon>Streptophyta</taxon>
        <taxon>Embryophyta</taxon>
        <taxon>Tracheophyta</taxon>
        <taxon>Spermatophyta</taxon>
        <taxon>Magnoliopsida</taxon>
        <taxon>eudicotyledons</taxon>
        <taxon>Gunneridae</taxon>
        <taxon>Pentapetalae</taxon>
        <taxon>rosids</taxon>
        <taxon>fabids</taxon>
        <taxon>Rosales</taxon>
        <taxon>Rhamnaceae</taxon>
        <taxon>Paliureae</taxon>
        <taxon>Ziziphus</taxon>
    </lineage>
</organism>
<evidence type="ECO:0000256" key="11">
    <source>
        <dbReference type="ARBA" id="ARBA00022840"/>
    </source>
</evidence>
<dbReference type="NCBIfam" id="TIGR00418">
    <property type="entry name" value="thrS"/>
    <property type="match status" value="1"/>
</dbReference>
<dbReference type="Pfam" id="PF00587">
    <property type="entry name" value="tRNA-synt_2b"/>
    <property type="match status" value="1"/>
</dbReference>
<dbReference type="InterPro" id="IPR002320">
    <property type="entry name" value="Thr-tRNA-ligase_IIa"/>
</dbReference>
<evidence type="ECO:0000256" key="10">
    <source>
        <dbReference type="ARBA" id="ARBA00022833"/>
    </source>
</evidence>
<dbReference type="InterPro" id="IPR045864">
    <property type="entry name" value="aa-tRNA-synth_II/BPL/LPL"/>
</dbReference>
<dbReference type="InterPro" id="IPR002314">
    <property type="entry name" value="aa-tRNA-synt_IIb"/>
</dbReference>
<dbReference type="Gene3D" id="3.30.980.10">
    <property type="entry name" value="Threonyl-trna Synthetase, Chain A, domain 2"/>
    <property type="match status" value="1"/>
</dbReference>
<evidence type="ECO:0000256" key="7">
    <source>
        <dbReference type="ARBA" id="ARBA00022723"/>
    </source>
</evidence>
<evidence type="ECO:0000256" key="2">
    <source>
        <dbReference type="ARBA" id="ARBA00008226"/>
    </source>
</evidence>
<dbReference type="Pfam" id="PF07973">
    <property type="entry name" value="tRNA_SAD"/>
    <property type="match status" value="1"/>
</dbReference>